<feature type="compositionally biased region" description="Polar residues" evidence="6">
    <location>
        <begin position="142"/>
        <end position="153"/>
    </location>
</feature>
<evidence type="ECO:0000256" key="2">
    <source>
        <dbReference type="ARBA" id="ARBA00009430"/>
    </source>
</evidence>
<comment type="similarity">
    <text evidence="2">Belongs to the eukaryotic RPA49/POLR1E RNA polymerase subunit family.</text>
</comment>
<dbReference type="Proteomes" id="UP000604273">
    <property type="component" value="Unassembled WGS sequence"/>
</dbReference>
<dbReference type="GO" id="GO:0006351">
    <property type="term" value="P:DNA-templated transcription"/>
    <property type="evidence" value="ECO:0007669"/>
    <property type="project" value="InterPro"/>
</dbReference>
<dbReference type="PANTHER" id="PTHR14440">
    <property type="entry name" value="DNA-DIRECTED RNA POLYMERASE I SUBUNIT RPA49"/>
    <property type="match status" value="1"/>
</dbReference>
<dbReference type="GO" id="GO:0003677">
    <property type="term" value="F:DNA binding"/>
    <property type="evidence" value="ECO:0007669"/>
    <property type="project" value="InterPro"/>
</dbReference>
<accession>A0A8H4X1J8</accession>
<feature type="region of interest" description="Disordered" evidence="6">
    <location>
        <begin position="135"/>
        <end position="158"/>
    </location>
</feature>
<evidence type="ECO:0000256" key="6">
    <source>
        <dbReference type="SAM" id="MobiDB-lite"/>
    </source>
</evidence>
<dbReference type="EMBL" id="JABFAI010000065">
    <property type="protein sequence ID" value="KAF4957634.1"/>
    <property type="molecule type" value="Genomic_DNA"/>
</dbReference>
<evidence type="ECO:0000256" key="4">
    <source>
        <dbReference type="ARBA" id="ARBA00023163"/>
    </source>
</evidence>
<evidence type="ECO:0000256" key="3">
    <source>
        <dbReference type="ARBA" id="ARBA00022478"/>
    </source>
</evidence>
<dbReference type="AlphaFoldDB" id="A0A8H4X1J8"/>
<comment type="caution">
    <text evidence="7">The sequence shown here is derived from an EMBL/GenBank/DDBJ whole genome shotgun (WGS) entry which is preliminary data.</text>
</comment>
<name>A0A8H4X1J8_9HYPO</name>
<dbReference type="Pfam" id="PF06870">
    <property type="entry name" value="RNA_pol_I_A49"/>
    <property type="match status" value="1"/>
</dbReference>
<keyword evidence="3" id="KW-0240">DNA-directed RNA polymerase</keyword>
<dbReference type="OrthoDB" id="532500at2759"/>
<feature type="region of interest" description="Disordered" evidence="6">
    <location>
        <begin position="1"/>
        <end position="26"/>
    </location>
</feature>
<proteinExistence type="inferred from homology"/>
<evidence type="ECO:0000256" key="1">
    <source>
        <dbReference type="ARBA" id="ARBA00004604"/>
    </source>
</evidence>
<comment type="subcellular location">
    <subcellularLocation>
        <location evidence="1">Nucleus</location>
        <location evidence="1">Nucleolus</location>
    </subcellularLocation>
</comment>
<evidence type="ECO:0000313" key="7">
    <source>
        <dbReference type="EMBL" id="KAF4957634.1"/>
    </source>
</evidence>
<reference evidence="7" key="2">
    <citation type="submission" date="2020-05" db="EMBL/GenBank/DDBJ databases">
        <authorList>
            <person name="Kim H.-S."/>
            <person name="Proctor R.H."/>
            <person name="Brown D.W."/>
        </authorList>
    </citation>
    <scope>NUCLEOTIDE SEQUENCE</scope>
    <source>
        <strain evidence="7">NRRL 45417</strain>
    </source>
</reference>
<evidence type="ECO:0000256" key="5">
    <source>
        <dbReference type="ARBA" id="ARBA00023242"/>
    </source>
</evidence>
<organism evidence="7 8">
    <name type="scientific">Fusarium gaditjirri</name>
    <dbReference type="NCBI Taxonomy" id="282569"/>
    <lineage>
        <taxon>Eukaryota</taxon>
        <taxon>Fungi</taxon>
        <taxon>Dikarya</taxon>
        <taxon>Ascomycota</taxon>
        <taxon>Pezizomycotina</taxon>
        <taxon>Sordariomycetes</taxon>
        <taxon>Hypocreomycetidae</taxon>
        <taxon>Hypocreales</taxon>
        <taxon>Nectriaceae</taxon>
        <taxon>Fusarium</taxon>
        <taxon>Fusarium nisikadoi species complex</taxon>
    </lineage>
</organism>
<dbReference type="GO" id="GO:0000428">
    <property type="term" value="C:DNA-directed RNA polymerase complex"/>
    <property type="evidence" value="ECO:0007669"/>
    <property type="project" value="UniProtKB-KW"/>
</dbReference>
<keyword evidence="4" id="KW-0804">Transcription</keyword>
<dbReference type="GO" id="GO:0005730">
    <property type="term" value="C:nucleolus"/>
    <property type="evidence" value="ECO:0007669"/>
    <property type="project" value="UniProtKB-SubCell"/>
</dbReference>
<dbReference type="InterPro" id="IPR009668">
    <property type="entry name" value="RNA_pol-assoc_fac_A49-like"/>
</dbReference>
<evidence type="ECO:0000313" key="8">
    <source>
        <dbReference type="Proteomes" id="UP000604273"/>
    </source>
</evidence>
<sequence length="456" mass="51138">MGSEKRKRSGESTKPKKKVVIDAPPSSATISSVLRPKFYPPVIATAVGFQVPKNIPFHSYAPKNGAKSKSKQSESAAEKDILLHSNAHRSMDYTVKSDEPRGKKPALNHFLGIYDPKTGKLEVVEAKKMTMRASVRARQGAAATSGQRDNSQVRPHPSTLEEQYPNEVQSMLQLKTDLGQTFGTKKAKKAIQENVLNAIAPQRKAGEEPAKIDAAARAMLDSVGEVTSTMSSREELQAVVDAAKPVPIANMEATEIQDVYDPKKIIGADILKLVPVREWQEKVQHKEGIQVSSRFVAARVNRVAGNEEAVDRLRVLRYFYFVLLFYLHSKPGKARGTRTIAPREKLREFLSPAPEAVIESIRRKFSDRGEMRKFHVDLLITHCCVFASIIDNFEVDTQNLRDDLKIDQKTMNAYFQEIGGRMKHVTNKDTKQQISVARLTLPLNFPKQRQFAPKRR</sequence>
<keyword evidence="8" id="KW-1185">Reference proteome</keyword>
<protein>
    <recommendedName>
        <fullName evidence="9">DNA-directed RNA polymerase I subunit rpa49</fullName>
    </recommendedName>
</protein>
<reference evidence="7" key="1">
    <citation type="journal article" date="2020" name="BMC Genomics">
        <title>Correction to: Identification and distribution of gene clusters required for synthesis of sphingolipid metabolism inhibitors in diverse species of the filamentous fungus Fusarium.</title>
        <authorList>
            <person name="Kim H.S."/>
            <person name="Lohmar J.M."/>
            <person name="Busman M."/>
            <person name="Brown D.W."/>
            <person name="Naumann T.A."/>
            <person name="Divon H.H."/>
            <person name="Lysoe E."/>
            <person name="Uhlig S."/>
            <person name="Proctor R.H."/>
        </authorList>
    </citation>
    <scope>NUCLEOTIDE SEQUENCE</scope>
    <source>
        <strain evidence="7">NRRL 45417</strain>
    </source>
</reference>
<keyword evidence="5" id="KW-0539">Nucleus</keyword>
<gene>
    <name evidence="7" type="ORF">FGADI_2996</name>
</gene>
<evidence type="ECO:0008006" key="9">
    <source>
        <dbReference type="Google" id="ProtNLM"/>
    </source>
</evidence>